<comment type="caution">
    <text evidence="2">The sequence shown here is derived from an EMBL/GenBank/DDBJ whole genome shotgun (WGS) entry which is preliminary data.</text>
</comment>
<feature type="compositionally biased region" description="Polar residues" evidence="1">
    <location>
        <begin position="260"/>
        <end position="271"/>
    </location>
</feature>
<reference evidence="2" key="2">
    <citation type="journal article" date="2023" name="IMA Fungus">
        <title>Comparative genomic study of the Penicillium genus elucidates a diverse pangenome and 15 lateral gene transfer events.</title>
        <authorList>
            <person name="Petersen C."/>
            <person name="Sorensen T."/>
            <person name="Nielsen M.R."/>
            <person name="Sondergaard T.E."/>
            <person name="Sorensen J.L."/>
            <person name="Fitzpatrick D.A."/>
            <person name="Frisvad J.C."/>
            <person name="Nielsen K.L."/>
        </authorList>
    </citation>
    <scope>NUCLEOTIDE SEQUENCE</scope>
    <source>
        <strain evidence="2">IBT 26290</strain>
    </source>
</reference>
<evidence type="ECO:0000256" key="1">
    <source>
        <dbReference type="SAM" id="MobiDB-lite"/>
    </source>
</evidence>
<gene>
    <name evidence="2" type="ORF">N7482_007720</name>
</gene>
<dbReference type="Gene3D" id="3.40.50.300">
    <property type="entry name" value="P-loop containing nucleotide triphosphate hydrolases"/>
    <property type="match status" value="1"/>
</dbReference>
<feature type="region of interest" description="Disordered" evidence="1">
    <location>
        <begin position="323"/>
        <end position="351"/>
    </location>
</feature>
<dbReference type="AlphaFoldDB" id="A0A9W9HZZ1"/>
<name>A0A9W9HZZ1_9EURO</name>
<dbReference type="Proteomes" id="UP001149163">
    <property type="component" value="Unassembled WGS sequence"/>
</dbReference>
<feature type="region of interest" description="Disordered" evidence="1">
    <location>
        <begin position="260"/>
        <end position="294"/>
    </location>
</feature>
<feature type="compositionally biased region" description="Basic and acidic residues" evidence="1">
    <location>
        <begin position="340"/>
        <end position="349"/>
    </location>
</feature>
<accession>A0A9W9HZZ1</accession>
<organism evidence="2 3">
    <name type="scientific">Penicillium canariense</name>
    <dbReference type="NCBI Taxonomy" id="189055"/>
    <lineage>
        <taxon>Eukaryota</taxon>
        <taxon>Fungi</taxon>
        <taxon>Dikarya</taxon>
        <taxon>Ascomycota</taxon>
        <taxon>Pezizomycotina</taxon>
        <taxon>Eurotiomycetes</taxon>
        <taxon>Eurotiomycetidae</taxon>
        <taxon>Eurotiales</taxon>
        <taxon>Aspergillaceae</taxon>
        <taxon>Penicillium</taxon>
    </lineage>
</organism>
<sequence length="364" mass="41446">MENYTYFVDTPGLNDPDVTNASILEEIAKLLEMTKNSVTYAGVLYVHPATLQYSRETKESLQFLNVFCGPSYFPSVTFVTTFWDRVASARLEEQDKLVSQLANSKWASFLDRGANIYHHGRVYDGEKPTLCTLSLDNHPQLRQTQARDMIAHLYPLDKIYDAPLIIKELQMRVTLEDTRFSAIVEAIKFPFDKVTTFLTALWELANRLKATIMKMVPGSIIRVSLPYLNGHRVEVLFTLPGGFGFVVGYGASGPYMGPYQSQGPRFNSNRAWDNGASDDSEVDSPQQEEPEGVWSGRVFEMEEANPSPEYRAIRHIFEGIASTQNEASPLNPADQPWQDITREETSREDTPDDDLWWWQRCVMM</sequence>
<dbReference type="SUPFAM" id="SSF52540">
    <property type="entry name" value="P-loop containing nucleoside triphosphate hydrolases"/>
    <property type="match status" value="1"/>
</dbReference>
<dbReference type="OrthoDB" id="3785626at2759"/>
<dbReference type="InterPro" id="IPR027417">
    <property type="entry name" value="P-loop_NTPase"/>
</dbReference>
<evidence type="ECO:0000313" key="2">
    <source>
        <dbReference type="EMBL" id="KAJ5160716.1"/>
    </source>
</evidence>
<proteinExistence type="predicted"/>
<reference evidence="2" key="1">
    <citation type="submission" date="2022-11" db="EMBL/GenBank/DDBJ databases">
        <authorList>
            <person name="Petersen C."/>
        </authorList>
    </citation>
    <scope>NUCLEOTIDE SEQUENCE</scope>
    <source>
        <strain evidence="2">IBT 26290</strain>
    </source>
</reference>
<dbReference type="RefSeq" id="XP_056542273.1">
    <property type="nucleotide sequence ID" value="XM_056689844.1"/>
</dbReference>
<keyword evidence="3" id="KW-1185">Reference proteome</keyword>
<dbReference type="GeneID" id="81429020"/>
<evidence type="ECO:0008006" key="4">
    <source>
        <dbReference type="Google" id="ProtNLM"/>
    </source>
</evidence>
<protein>
    <recommendedName>
        <fullName evidence="4">G domain-containing protein</fullName>
    </recommendedName>
</protein>
<dbReference type="EMBL" id="JAPQKN010000004">
    <property type="protein sequence ID" value="KAJ5160716.1"/>
    <property type="molecule type" value="Genomic_DNA"/>
</dbReference>
<evidence type="ECO:0000313" key="3">
    <source>
        <dbReference type="Proteomes" id="UP001149163"/>
    </source>
</evidence>
<feature type="compositionally biased region" description="Acidic residues" evidence="1">
    <location>
        <begin position="276"/>
        <end position="291"/>
    </location>
</feature>